<gene>
    <name evidence="2" type="ORF">PXEA_LOCUS6717</name>
</gene>
<sequence>MGLHFKGTHLFFISSAGQPEFLDCAYCGATFFSAWELVFHCHIEHNFTIFALPTQSCSSESSAPESSLFAQEVVSCANQDGVLKSHDNNSNPQEEEENDELGWRFDSLNCELEPCELLAREKTIIAANPPEAKSCLNATSVDFFPKESRRLSREPSDSLKHVTEAPEFPDFQDQITPASLLSSTKKEQLSILTEDCLGGRPLSVLSPGFSSPTVSLSRSNGVEGSDTAKTVHDTLLLSEADDNTIV</sequence>
<dbReference type="AlphaFoldDB" id="A0A448WJG9"/>
<name>A0A448WJG9_9PLAT</name>
<protein>
    <recommendedName>
        <fullName evidence="1">C2H2-type domain-containing protein</fullName>
    </recommendedName>
</protein>
<proteinExistence type="predicted"/>
<organism evidence="2 3">
    <name type="scientific">Protopolystoma xenopodis</name>
    <dbReference type="NCBI Taxonomy" id="117903"/>
    <lineage>
        <taxon>Eukaryota</taxon>
        <taxon>Metazoa</taxon>
        <taxon>Spiralia</taxon>
        <taxon>Lophotrochozoa</taxon>
        <taxon>Platyhelminthes</taxon>
        <taxon>Monogenea</taxon>
        <taxon>Polyopisthocotylea</taxon>
        <taxon>Polystomatidea</taxon>
        <taxon>Polystomatidae</taxon>
        <taxon>Protopolystoma</taxon>
    </lineage>
</organism>
<feature type="domain" description="C2H2-type" evidence="1">
    <location>
        <begin position="24"/>
        <end position="45"/>
    </location>
</feature>
<comment type="caution">
    <text evidence="2">The sequence shown here is derived from an EMBL/GenBank/DDBJ whole genome shotgun (WGS) entry which is preliminary data.</text>
</comment>
<dbReference type="OrthoDB" id="6730379at2759"/>
<keyword evidence="3" id="KW-1185">Reference proteome</keyword>
<dbReference type="InterPro" id="IPR013087">
    <property type="entry name" value="Znf_C2H2_type"/>
</dbReference>
<accession>A0A448WJG9</accession>
<dbReference type="EMBL" id="CAAALY010017287">
    <property type="protein sequence ID" value="VEL13277.1"/>
    <property type="molecule type" value="Genomic_DNA"/>
</dbReference>
<reference evidence="2" key="1">
    <citation type="submission" date="2018-11" db="EMBL/GenBank/DDBJ databases">
        <authorList>
            <consortium name="Pathogen Informatics"/>
        </authorList>
    </citation>
    <scope>NUCLEOTIDE SEQUENCE</scope>
</reference>
<evidence type="ECO:0000313" key="3">
    <source>
        <dbReference type="Proteomes" id="UP000784294"/>
    </source>
</evidence>
<evidence type="ECO:0000313" key="2">
    <source>
        <dbReference type="EMBL" id="VEL13277.1"/>
    </source>
</evidence>
<dbReference type="PROSITE" id="PS00028">
    <property type="entry name" value="ZINC_FINGER_C2H2_1"/>
    <property type="match status" value="1"/>
</dbReference>
<evidence type="ECO:0000259" key="1">
    <source>
        <dbReference type="PROSITE" id="PS00028"/>
    </source>
</evidence>
<dbReference type="Proteomes" id="UP000784294">
    <property type="component" value="Unassembled WGS sequence"/>
</dbReference>